<evidence type="ECO:0000256" key="1">
    <source>
        <dbReference type="SAM" id="MobiDB-lite"/>
    </source>
</evidence>
<feature type="region of interest" description="Disordered" evidence="1">
    <location>
        <begin position="747"/>
        <end position="780"/>
    </location>
</feature>
<evidence type="ECO:0000313" key="2">
    <source>
        <dbReference type="EMBL" id="RZB93421.1"/>
    </source>
</evidence>
<dbReference type="PANTHER" id="PTHR37261">
    <property type="entry name" value="40S RIBOSOMAL PROTEIN S27"/>
    <property type="match status" value="1"/>
</dbReference>
<sequence>MGMETVWNSQSNWTIASGSIRDCITFQSSLSLLHDDDDSESTPTPLLLHPPSPDSTPCEIKITFAEKHELRQIYVRSTARVYEIYYAPNSRTNNDYLSTVRCGIAVRDDQVLRSPSIQNLSDDNVNKTEDDWVEVKVPDSPSQTKPYPNSTKTSLSQSQDLYEATAEINDANPCISVTLRLLSLQNKGRVYVDEIYVFADPVDSVDSESQENHNENSSSSSLMAMFLPLMQLSKTTGLSNLNSLRKEKLHVSEDDLEVTLPSDSVIKTQLKGNTSITDPQEVKLNEVKGGWVGPSQPDALSQDARIESNHAAVSSQTAKMDSTCSVVTSKIAEMENNHSAVPFQFAKTECNCSAVPSQGSIPESNHGDYLGGKVERALEQLVSRMDRIEEICLGFQEKMVMPMSSMEARLQRVELQLDTLTKKLQTSALPSCSRISAPDASCIESDANSFEDCPDYTITRENESDEKHLHTEVPYDSALMSDSENATQLLPGLVVTAPEFPDGEDEDGDASGQEINSSKDKGKQSIDDALSSALASFLSSLSLDSPKYTKSLSVKAPEFSNEDDDDNESNNSEIAKNYQVHLTDSEEFSLIQVLASSNTWENSEKINPDSNDKHSKKIAQEAEENDQLCSAEGDQDEVCVKTGLIDSFEEDKNGKVNCQKSDISDELVDNQTPFGHSITKEGPSSGTELTVAAEVPRKTFHENIIENVLGFALASSVVDFENPILDVKFISQRSPATERFLEDLLVGTQDQETSSRDQPVKESNDDVNVKEQLKSNGDVSVEEQSNLISIEDGELVIPASDSHFAVDKDLCASSIIAPVNNEDDNLPLPEDHKRKRDQ</sequence>
<reference evidence="2 3" key="1">
    <citation type="submission" date="2018-09" db="EMBL/GenBank/DDBJ databases">
        <title>A high-quality reference genome of wild soybean provides a powerful tool to mine soybean genomes.</title>
        <authorList>
            <person name="Xie M."/>
            <person name="Chung C.Y.L."/>
            <person name="Li M.-W."/>
            <person name="Wong F.-L."/>
            <person name="Chan T.-F."/>
            <person name="Lam H.-M."/>
        </authorList>
    </citation>
    <scope>NUCLEOTIDE SEQUENCE [LARGE SCALE GENOMIC DNA]</scope>
    <source>
        <strain evidence="3">cv. W05</strain>
        <tissue evidence="2">Hypocotyl of etiolated seedlings</tissue>
    </source>
</reference>
<comment type="caution">
    <text evidence="2">The sequence shown here is derived from an EMBL/GenBank/DDBJ whole genome shotgun (WGS) entry which is preliminary data.</text>
</comment>
<dbReference type="EMBL" id="QZWG01000009">
    <property type="protein sequence ID" value="RZB93421.1"/>
    <property type="molecule type" value="Genomic_DNA"/>
</dbReference>
<feature type="region of interest" description="Disordered" evidence="1">
    <location>
        <begin position="816"/>
        <end position="838"/>
    </location>
</feature>
<dbReference type="Gramene" id="XM_028391771.1">
    <property type="protein sequence ID" value="XP_028247572.1"/>
    <property type="gene ID" value="LOC114425039"/>
</dbReference>
<feature type="region of interest" description="Disordered" evidence="1">
    <location>
        <begin position="497"/>
        <end position="524"/>
    </location>
</feature>
<dbReference type="AlphaFoldDB" id="A0A445J4U3"/>
<proteinExistence type="predicted"/>
<feature type="region of interest" description="Disordered" evidence="1">
    <location>
        <begin position="35"/>
        <end position="54"/>
    </location>
</feature>
<feature type="compositionally biased region" description="Polar residues" evidence="1">
    <location>
        <begin position="140"/>
        <end position="155"/>
    </location>
</feature>
<evidence type="ECO:0000313" key="3">
    <source>
        <dbReference type="Proteomes" id="UP000289340"/>
    </source>
</evidence>
<accession>A0A445J4U3</accession>
<name>A0A445J4U3_GLYSO</name>
<dbReference type="Proteomes" id="UP000289340">
    <property type="component" value="Chromosome 9"/>
</dbReference>
<gene>
    <name evidence="2" type="ORF">D0Y65_025002</name>
</gene>
<keyword evidence="3" id="KW-1185">Reference proteome</keyword>
<feature type="compositionally biased region" description="Basic and acidic residues" evidence="1">
    <location>
        <begin position="829"/>
        <end position="838"/>
    </location>
</feature>
<feature type="compositionally biased region" description="Basic and acidic residues" evidence="1">
    <location>
        <begin position="753"/>
        <end position="773"/>
    </location>
</feature>
<dbReference type="PANTHER" id="PTHR37261:SF1">
    <property type="entry name" value="40S RIBOSOMAL PROTEIN S27"/>
    <property type="match status" value="1"/>
</dbReference>
<feature type="region of interest" description="Disordered" evidence="1">
    <location>
        <begin position="136"/>
        <end position="155"/>
    </location>
</feature>
<organism evidence="2 3">
    <name type="scientific">Glycine soja</name>
    <name type="common">Wild soybean</name>
    <dbReference type="NCBI Taxonomy" id="3848"/>
    <lineage>
        <taxon>Eukaryota</taxon>
        <taxon>Viridiplantae</taxon>
        <taxon>Streptophyta</taxon>
        <taxon>Embryophyta</taxon>
        <taxon>Tracheophyta</taxon>
        <taxon>Spermatophyta</taxon>
        <taxon>Magnoliopsida</taxon>
        <taxon>eudicotyledons</taxon>
        <taxon>Gunneridae</taxon>
        <taxon>Pentapetalae</taxon>
        <taxon>rosids</taxon>
        <taxon>fabids</taxon>
        <taxon>Fabales</taxon>
        <taxon>Fabaceae</taxon>
        <taxon>Papilionoideae</taxon>
        <taxon>50 kb inversion clade</taxon>
        <taxon>NPAAA clade</taxon>
        <taxon>indigoferoid/millettioid clade</taxon>
        <taxon>Phaseoleae</taxon>
        <taxon>Glycine</taxon>
        <taxon>Glycine subgen. Soja</taxon>
    </lineage>
</organism>
<protein>
    <submittedName>
        <fullName evidence="2">Uncharacterized protein</fullName>
    </submittedName>
</protein>